<dbReference type="EMBL" id="KZ858972">
    <property type="protein sequence ID" value="RDW26895.1"/>
    <property type="molecule type" value="Genomic_DNA"/>
</dbReference>
<proteinExistence type="predicted"/>
<dbReference type="AlphaFoldDB" id="A0A371C9B4"/>
<keyword evidence="1" id="KW-1133">Transmembrane helix</keyword>
<gene>
    <name evidence="2" type="ORF">B0I71DRAFT_130166</name>
</gene>
<organism evidence="2 3">
    <name type="scientific">Yarrowia lipolytica</name>
    <name type="common">Candida lipolytica</name>
    <dbReference type="NCBI Taxonomy" id="4952"/>
    <lineage>
        <taxon>Eukaryota</taxon>
        <taxon>Fungi</taxon>
        <taxon>Dikarya</taxon>
        <taxon>Ascomycota</taxon>
        <taxon>Saccharomycotina</taxon>
        <taxon>Dipodascomycetes</taxon>
        <taxon>Dipodascales</taxon>
        <taxon>Dipodascales incertae sedis</taxon>
        <taxon>Yarrowia</taxon>
    </lineage>
</organism>
<feature type="transmembrane region" description="Helical" evidence="1">
    <location>
        <begin position="12"/>
        <end position="30"/>
    </location>
</feature>
<evidence type="ECO:0000313" key="3">
    <source>
        <dbReference type="Proteomes" id="UP000256601"/>
    </source>
</evidence>
<feature type="transmembrane region" description="Helical" evidence="1">
    <location>
        <begin position="42"/>
        <end position="62"/>
    </location>
</feature>
<reference evidence="2 3" key="1">
    <citation type="submission" date="2018-07" db="EMBL/GenBank/DDBJ databases">
        <title>Draft Genome Assemblies for Five Robust Yarrowia lipolytica Strains Exhibiting High Lipid Production and Pentose Sugar Utilization and Sugar Alcohol Secretion from Undetoxified Lignocellulosic Biomass Hydrolysates.</title>
        <authorList>
            <consortium name="DOE Joint Genome Institute"/>
            <person name="Walker C."/>
            <person name="Ryu S."/>
            <person name="Na H."/>
            <person name="Zane M."/>
            <person name="LaButti K."/>
            <person name="Lipzen A."/>
            <person name="Haridas S."/>
            <person name="Barry K."/>
            <person name="Grigoriev I.V."/>
            <person name="Quarterman J."/>
            <person name="Slininger P."/>
            <person name="Dien B."/>
            <person name="Trinh C.T."/>
        </authorList>
    </citation>
    <scope>NUCLEOTIDE SEQUENCE [LARGE SCALE GENOMIC DNA]</scope>
    <source>
        <strain evidence="2 3">YB392</strain>
    </source>
</reference>
<accession>A0A371C9B4</accession>
<sequence length="81" mass="8969">MDAPSSVPSRSDRVLVVGYIGGSLLLVQYSKRIANRVSYYRTAAAGYVFLSSSWYVSSACVFERLEKPGKRNKKHKPGQAL</sequence>
<protein>
    <submittedName>
        <fullName evidence="2">Uncharacterized protein</fullName>
    </submittedName>
</protein>
<dbReference type="Proteomes" id="UP000256601">
    <property type="component" value="Unassembled WGS sequence"/>
</dbReference>
<evidence type="ECO:0000256" key="1">
    <source>
        <dbReference type="SAM" id="Phobius"/>
    </source>
</evidence>
<keyword evidence="1" id="KW-0812">Transmembrane</keyword>
<evidence type="ECO:0000313" key="2">
    <source>
        <dbReference type="EMBL" id="RDW26895.1"/>
    </source>
</evidence>
<name>A0A371C9B4_YARLL</name>
<keyword evidence="1" id="KW-0472">Membrane</keyword>